<accession>A0A3P6QG92</accession>
<reference evidence="1 2" key="1">
    <citation type="submission" date="2018-11" db="EMBL/GenBank/DDBJ databases">
        <authorList>
            <consortium name="Pathogen Informatics"/>
        </authorList>
    </citation>
    <scope>NUCLEOTIDE SEQUENCE [LARGE SCALE GENOMIC DNA]</scope>
</reference>
<gene>
    <name evidence="1" type="ORF">DILT_LOCUS363</name>
</gene>
<dbReference type="EMBL" id="UYRU01001425">
    <property type="protein sequence ID" value="VDK31704.1"/>
    <property type="molecule type" value="Genomic_DNA"/>
</dbReference>
<dbReference type="Proteomes" id="UP000281553">
    <property type="component" value="Unassembled WGS sequence"/>
</dbReference>
<sequence>MPELSKFLGCEDGAIEENLMSKSRSQLQSLVKDIWQAEFCPSSLTALETILSALTVHEELLEVCEFVVDFLWRTSLPEEYRESTAVFLTECIRKMEEWKLERLAHHIIQLLKEQCAEKGLLFDALACAADRLERSEHIAESISERLCAVSWNLQNLLPILDAFASSIFKLPVRATILKKSLSYLSDLPPEMVSSLVCKVLQYNEPDLLGMSFVHLTNYFAEKEKTAHGRETVLTIIEESIPQAYHLLKNKSPATIPRVVRSFQHLPALISLEPFALALLAALLGGWENWQQVSKHLCAAVSYAFTSTDRIIGSATHRR</sequence>
<name>A0A3P6QG92_DIBLA</name>
<evidence type="ECO:0000313" key="2">
    <source>
        <dbReference type="Proteomes" id="UP000281553"/>
    </source>
</evidence>
<evidence type="ECO:0000313" key="1">
    <source>
        <dbReference type="EMBL" id="VDK31704.1"/>
    </source>
</evidence>
<organism evidence="1 2">
    <name type="scientific">Dibothriocephalus latus</name>
    <name type="common">Fish tapeworm</name>
    <name type="synonym">Diphyllobothrium latum</name>
    <dbReference type="NCBI Taxonomy" id="60516"/>
    <lineage>
        <taxon>Eukaryota</taxon>
        <taxon>Metazoa</taxon>
        <taxon>Spiralia</taxon>
        <taxon>Lophotrochozoa</taxon>
        <taxon>Platyhelminthes</taxon>
        <taxon>Cestoda</taxon>
        <taxon>Eucestoda</taxon>
        <taxon>Diphyllobothriidea</taxon>
        <taxon>Diphyllobothriidae</taxon>
        <taxon>Dibothriocephalus</taxon>
    </lineage>
</organism>
<evidence type="ECO:0008006" key="3">
    <source>
        <dbReference type="Google" id="ProtNLM"/>
    </source>
</evidence>
<protein>
    <recommendedName>
        <fullName evidence="3">FANCI solenoid 1 domain-containing protein</fullName>
    </recommendedName>
</protein>
<proteinExistence type="predicted"/>
<dbReference type="AlphaFoldDB" id="A0A3P6QG92"/>
<dbReference type="OrthoDB" id="195089at2759"/>
<keyword evidence="2" id="KW-1185">Reference proteome</keyword>
<feature type="non-terminal residue" evidence="1">
    <location>
        <position position="318"/>
    </location>
</feature>